<reference evidence="2 3" key="1">
    <citation type="journal article" date="2006" name="Nature">
        <title>Global trends of whole-genome duplications revealed by the ciliate Paramecium tetraurelia.</title>
        <authorList>
            <consortium name="Genoscope"/>
            <person name="Aury J.-M."/>
            <person name="Jaillon O."/>
            <person name="Duret L."/>
            <person name="Noel B."/>
            <person name="Jubin C."/>
            <person name="Porcel B.M."/>
            <person name="Segurens B."/>
            <person name="Daubin V."/>
            <person name="Anthouard V."/>
            <person name="Aiach N."/>
            <person name="Arnaiz O."/>
            <person name="Billaut A."/>
            <person name="Beisson J."/>
            <person name="Blanc I."/>
            <person name="Bouhouche K."/>
            <person name="Camara F."/>
            <person name="Duharcourt S."/>
            <person name="Guigo R."/>
            <person name="Gogendeau D."/>
            <person name="Katinka M."/>
            <person name="Keller A.-M."/>
            <person name="Kissmehl R."/>
            <person name="Klotz C."/>
            <person name="Koll F."/>
            <person name="Le Moue A."/>
            <person name="Lepere C."/>
            <person name="Malinsky S."/>
            <person name="Nowacki M."/>
            <person name="Nowak J.K."/>
            <person name="Plattner H."/>
            <person name="Poulain J."/>
            <person name="Ruiz F."/>
            <person name="Serrano V."/>
            <person name="Zagulski M."/>
            <person name="Dessen P."/>
            <person name="Betermier M."/>
            <person name="Weissenbach J."/>
            <person name="Scarpelli C."/>
            <person name="Schachter V."/>
            <person name="Sperling L."/>
            <person name="Meyer E."/>
            <person name="Cohen J."/>
            <person name="Wincker P."/>
        </authorList>
    </citation>
    <scope>NUCLEOTIDE SEQUENCE [LARGE SCALE GENOMIC DNA]</scope>
    <source>
        <strain evidence="2 3">Stock d4-2</strain>
    </source>
</reference>
<dbReference type="InParanoid" id="A0BPK9"/>
<dbReference type="RefSeq" id="XP_001427874.1">
    <property type="nucleotide sequence ID" value="XM_001427837.1"/>
</dbReference>
<name>A0BPK9_PARTE</name>
<dbReference type="KEGG" id="ptm:GSPATT00005225001"/>
<proteinExistence type="predicted"/>
<dbReference type="GeneID" id="5013658"/>
<sequence length="153" mass="18601">MFKLSQRDMQIQNLRNTQINQTQVRNLLLKNKGHKQLTLMKINLIYLTILIENSWYRFQKQQVTMQVKIQKNYVQQEGKMSELQDKIVQLQEENDKLQRYQLKSQDDFLQITLLKESALIIQLRQEIEIQKLIRNKVRKKVSYNQKQLNQRIN</sequence>
<keyword evidence="3" id="KW-1185">Reference proteome</keyword>
<gene>
    <name evidence="2" type="ORF">GSPATT00005225001</name>
</gene>
<evidence type="ECO:0000313" key="3">
    <source>
        <dbReference type="Proteomes" id="UP000000600"/>
    </source>
</evidence>
<accession>A0BPK9</accession>
<organism evidence="2 3">
    <name type="scientific">Paramecium tetraurelia</name>
    <dbReference type="NCBI Taxonomy" id="5888"/>
    <lineage>
        <taxon>Eukaryota</taxon>
        <taxon>Sar</taxon>
        <taxon>Alveolata</taxon>
        <taxon>Ciliophora</taxon>
        <taxon>Intramacronucleata</taxon>
        <taxon>Oligohymenophorea</taxon>
        <taxon>Peniculida</taxon>
        <taxon>Parameciidae</taxon>
        <taxon>Paramecium</taxon>
    </lineage>
</organism>
<dbReference type="HOGENOM" id="CLU_1716771_0_0_1"/>
<protein>
    <recommendedName>
        <fullName evidence="4">Transmembrane protein</fullName>
    </recommendedName>
</protein>
<evidence type="ECO:0008006" key="4">
    <source>
        <dbReference type="Google" id="ProtNLM"/>
    </source>
</evidence>
<evidence type="ECO:0000313" key="2">
    <source>
        <dbReference type="EMBL" id="CAK60476.1"/>
    </source>
</evidence>
<dbReference type="EMBL" id="CT868008">
    <property type="protein sequence ID" value="CAK60476.1"/>
    <property type="molecule type" value="Genomic_DNA"/>
</dbReference>
<keyword evidence="1" id="KW-0175">Coiled coil</keyword>
<dbReference type="AlphaFoldDB" id="A0BPK9"/>
<evidence type="ECO:0000256" key="1">
    <source>
        <dbReference type="SAM" id="Coils"/>
    </source>
</evidence>
<feature type="coiled-coil region" evidence="1">
    <location>
        <begin position="73"/>
        <end position="103"/>
    </location>
</feature>
<dbReference type="Proteomes" id="UP000000600">
    <property type="component" value="Unassembled WGS sequence"/>
</dbReference>